<dbReference type="HOGENOM" id="CLU_1693040_0_0_6"/>
<protein>
    <recommendedName>
        <fullName evidence="4">Flagellar FliJ protein</fullName>
    </recommendedName>
</protein>
<dbReference type="STRING" id="349521.HCH_04074"/>
<accession>Q2SEY7</accession>
<keyword evidence="3" id="KW-1185">Reference proteome</keyword>
<evidence type="ECO:0000256" key="1">
    <source>
        <dbReference type="SAM" id="Coils"/>
    </source>
</evidence>
<evidence type="ECO:0000313" key="2">
    <source>
        <dbReference type="EMBL" id="ABC30787.1"/>
    </source>
</evidence>
<evidence type="ECO:0000313" key="3">
    <source>
        <dbReference type="Proteomes" id="UP000000238"/>
    </source>
</evidence>
<evidence type="ECO:0008006" key="4">
    <source>
        <dbReference type="Google" id="ProtNLM"/>
    </source>
</evidence>
<proteinExistence type="predicted"/>
<dbReference type="EMBL" id="CP000155">
    <property type="protein sequence ID" value="ABC30787.1"/>
    <property type="molecule type" value="Genomic_DNA"/>
</dbReference>
<dbReference type="KEGG" id="hch:HCH_04074"/>
<dbReference type="AlphaFoldDB" id="Q2SEY7"/>
<name>Q2SEY7_HAHCH</name>
<gene>
    <name evidence="2" type="ordered locus">HCH_04074</name>
</gene>
<keyword evidence="1" id="KW-0175">Coiled coil</keyword>
<feature type="coiled-coil region" evidence="1">
    <location>
        <begin position="90"/>
        <end position="117"/>
    </location>
</feature>
<reference evidence="2 3" key="1">
    <citation type="journal article" date="2005" name="Nucleic Acids Res.">
        <title>Genomic blueprint of Hahella chejuensis, a marine microbe producing an algicidal agent.</title>
        <authorList>
            <person name="Jeong H."/>
            <person name="Yim J.H."/>
            <person name="Lee C."/>
            <person name="Choi S.-H."/>
            <person name="Park Y.K."/>
            <person name="Yoon S.H."/>
            <person name="Hur C.-G."/>
            <person name="Kang H.-Y."/>
            <person name="Kim D."/>
            <person name="Lee H.H."/>
            <person name="Park K.H."/>
            <person name="Park S.-H."/>
            <person name="Park H.-S."/>
            <person name="Lee H.K."/>
            <person name="Oh T.K."/>
            <person name="Kim J.F."/>
        </authorList>
    </citation>
    <scope>NUCLEOTIDE SEQUENCE [LARGE SCALE GENOMIC DNA]</scope>
    <source>
        <strain evidence="2 3">KCTC 2396</strain>
    </source>
</reference>
<sequence length="155" mass="17645">MSKRERAISIINSQNKLEMIQTRQEFISIDNALSELSKSRKKLLGRIHSQESEFRAMQQPGALLDLHRFIEIGAWLSSAGEDLKALDMSIDDMESALRTQLEKLARLEAAQEVIKQKLLDERALKWAELESRAERDLSELTNAKNAQSMELSYGA</sequence>
<dbReference type="Proteomes" id="UP000000238">
    <property type="component" value="Chromosome"/>
</dbReference>
<organism evidence="2 3">
    <name type="scientific">Hahella chejuensis (strain KCTC 2396)</name>
    <dbReference type="NCBI Taxonomy" id="349521"/>
    <lineage>
        <taxon>Bacteria</taxon>
        <taxon>Pseudomonadati</taxon>
        <taxon>Pseudomonadota</taxon>
        <taxon>Gammaproteobacteria</taxon>
        <taxon>Oceanospirillales</taxon>
        <taxon>Hahellaceae</taxon>
        <taxon>Hahella</taxon>
    </lineage>
</organism>